<sequence length="108" mass="12588">METLFEKGEMANQLLRGGKRCPTHQWLEQRNGAGQAEEKKRKKKKKKKSREAARREMKTIEIIRHSKKRVKRLVSGRIPVHLSYIWGRENKAGTLPSLQTPLSNIQDK</sequence>
<feature type="compositionally biased region" description="Basic residues" evidence="1">
    <location>
        <begin position="40"/>
        <end position="49"/>
    </location>
</feature>
<dbReference type="Proteomes" id="UP001054945">
    <property type="component" value="Unassembled WGS sequence"/>
</dbReference>
<evidence type="ECO:0000256" key="1">
    <source>
        <dbReference type="SAM" id="MobiDB-lite"/>
    </source>
</evidence>
<evidence type="ECO:0000313" key="2">
    <source>
        <dbReference type="EMBL" id="GIY39379.1"/>
    </source>
</evidence>
<organism evidence="2 3">
    <name type="scientific">Caerostris extrusa</name>
    <name type="common">Bark spider</name>
    <name type="synonym">Caerostris bankana</name>
    <dbReference type="NCBI Taxonomy" id="172846"/>
    <lineage>
        <taxon>Eukaryota</taxon>
        <taxon>Metazoa</taxon>
        <taxon>Ecdysozoa</taxon>
        <taxon>Arthropoda</taxon>
        <taxon>Chelicerata</taxon>
        <taxon>Arachnida</taxon>
        <taxon>Araneae</taxon>
        <taxon>Araneomorphae</taxon>
        <taxon>Entelegynae</taxon>
        <taxon>Araneoidea</taxon>
        <taxon>Araneidae</taxon>
        <taxon>Caerostris</taxon>
    </lineage>
</organism>
<protein>
    <submittedName>
        <fullName evidence="2">Uncharacterized protein</fullName>
    </submittedName>
</protein>
<dbReference type="EMBL" id="BPLR01010457">
    <property type="protein sequence ID" value="GIY39379.1"/>
    <property type="molecule type" value="Genomic_DNA"/>
</dbReference>
<evidence type="ECO:0000313" key="3">
    <source>
        <dbReference type="Proteomes" id="UP001054945"/>
    </source>
</evidence>
<comment type="caution">
    <text evidence="2">The sequence shown here is derived from an EMBL/GenBank/DDBJ whole genome shotgun (WGS) entry which is preliminary data.</text>
</comment>
<reference evidence="2 3" key="1">
    <citation type="submission" date="2021-06" db="EMBL/GenBank/DDBJ databases">
        <title>Caerostris extrusa draft genome.</title>
        <authorList>
            <person name="Kono N."/>
            <person name="Arakawa K."/>
        </authorList>
    </citation>
    <scope>NUCLEOTIDE SEQUENCE [LARGE SCALE GENOMIC DNA]</scope>
</reference>
<accession>A0AAV4SZU4</accession>
<dbReference type="AlphaFoldDB" id="A0AAV4SZU4"/>
<keyword evidence="3" id="KW-1185">Reference proteome</keyword>
<name>A0AAV4SZU4_CAEEX</name>
<feature type="region of interest" description="Disordered" evidence="1">
    <location>
        <begin position="15"/>
        <end position="55"/>
    </location>
</feature>
<proteinExistence type="predicted"/>
<gene>
    <name evidence="2" type="ORF">CEXT_594121</name>
</gene>